<evidence type="ECO:0000313" key="2">
    <source>
        <dbReference type="Proteomes" id="UP000501868"/>
    </source>
</evidence>
<dbReference type="EMBL" id="CP051128">
    <property type="protein sequence ID" value="QIZ09417.1"/>
    <property type="molecule type" value="Genomic_DNA"/>
</dbReference>
<accession>A0A6H1P7Q1</accession>
<proteinExistence type="predicted"/>
<protein>
    <submittedName>
        <fullName evidence="1">Uncharacterized protein</fullName>
    </submittedName>
</protein>
<reference evidence="1 2" key="2">
    <citation type="submission" date="2020-04" db="EMBL/GenBank/DDBJ databases">
        <authorList>
            <person name="Fomenkov A."/>
            <person name="Anton B.P."/>
            <person name="Roberts R.J."/>
        </authorList>
    </citation>
    <scope>NUCLEOTIDE SEQUENCE [LARGE SCALE GENOMIC DNA]</scope>
    <source>
        <strain evidence="1 2">S2</strain>
    </source>
</reference>
<dbReference type="AlphaFoldDB" id="A0A6H1P7Q1"/>
<gene>
    <name evidence="1" type="ORF">HFZ78_24265</name>
</gene>
<sequence>MILRSSEITGFLNHFDRYANWDGTKYFLTLNTVSPNGTLTIMKYPDGKFTYHRKNEHYWDIREIDIELEMLSEIIWGFRKTINKLILESTIAH</sequence>
<name>A0A6H1P7Q1_PRIMG</name>
<reference evidence="1 2" key="1">
    <citation type="submission" date="2020-04" db="EMBL/GenBank/DDBJ databases">
        <title>Genome-Wide Identification of 5-Methylcytosine Sites in Bacterial Genomes By High-Throughput Sequencing of MspJI Restriction Fragments.</title>
        <authorList>
            <person name="Wu V."/>
        </authorList>
    </citation>
    <scope>NUCLEOTIDE SEQUENCE [LARGE SCALE GENOMIC DNA]</scope>
    <source>
        <strain evidence="1 2">S2</strain>
    </source>
</reference>
<evidence type="ECO:0000313" key="1">
    <source>
        <dbReference type="EMBL" id="QIZ09417.1"/>
    </source>
</evidence>
<dbReference type="Proteomes" id="UP000501868">
    <property type="component" value="Chromosome"/>
</dbReference>
<organism evidence="1 2">
    <name type="scientific">Priestia megaterium</name>
    <name type="common">Bacillus megaterium</name>
    <dbReference type="NCBI Taxonomy" id="1404"/>
    <lineage>
        <taxon>Bacteria</taxon>
        <taxon>Bacillati</taxon>
        <taxon>Bacillota</taxon>
        <taxon>Bacilli</taxon>
        <taxon>Bacillales</taxon>
        <taxon>Bacillaceae</taxon>
        <taxon>Priestia</taxon>
    </lineage>
</organism>